<evidence type="ECO:0000313" key="1">
    <source>
        <dbReference type="EMBL" id="KAJ7312338.1"/>
    </source>
</evidence>
<dbReference type="PANTHER" id="PTHR31912:SF34">
    <property type="entry name" value="NOTOCHORD-RELATED PROTEIN"/>
    <property type="match status" value="1"/>
</dbReference>
<comment type="caution">
    <text evidence="1">The sequence shown here is derived from an EMBL/GenBank/DDBJ whole genome shotgun (WGS) entry which is preliminary data.</text>
</comment>
<organism evidence="1 2">
    <name type="scientific">Mycena albidolilacea</name>
    <dbReference type="NCBI Taxonomy" id="1033008"/>
    <lineage>
        <taxon>Eukaryota</taxon>
        <taxon>Fungi</taxon>
        <taxon>Dikarya</taxon>
        <taxon>Basidiomycota</taxon>
        <taxon>Agaricomycotina</taxon>
        <taxon>Agaricomycetes</taxon>
        <taxon>Agaricomycetidae</taxon>
        <taxon>Agaricales</taxon>
        <taxon>Marasmiineae</taxon>
        <taxon>Mycenaceae</taxon>
        <taxon>Mycena</taxon>
    </lineage>
</organism>
<dbReference type="PANTHER" id="PTHR31912">
    <property type="entry name" value="IP13529P"/>
    <property type="match status" value="1"/>
</dbReference>
<accession>A0AAD6Z8H5</accession>
<dbReference type="EMBL" id="JARIHO010000073">
    <property type="protein sequence ID" value="KAJ7312338.1"/>
    <property type="molecule type" value="Genomic_DNA"/>
</dbReference>
<reference evidence="1" key="1">
    <citation type="submission" date="2023-03" db="EMBL/GenBank/DDBJ databases">
        <title>Massive genome expansion in bonnet fungi (Mycena s.s.) driven by repeated elements and novel gene families across ecological guilds.</title>
        <authorList>
            <consortium name="Lawrence Berkeley National Laboratory"/>
            <person name="Harder C.B."/>
            <person name="Miyauchi S."/>
            <person name="Viragh M."/>
            <person name="Kuo A."/>
            <person name="Thoen E."/>
            <person name="Andreopoulos B."/>
            <person name="Lu D."/>
            <person name="Skrede I."/>
            <person name="Drula E."/>
            <person name="Henrissat B."/>
            <person name="Morin E."/>
            <person name="Kohler A."/>
            <person name="Barry K."/>
            <person name="LaButti K."/>
            <person name="Morin E."/>
            <person name="Salamov A."/>
            <person name="Lipzen A."/>
            <person name="Mereny Z."/>
            <person name="Hegedus B."/>
            <person name="Baldrian P."/>
            <person name="Stursova M."/>
            <person name="Weitz H."/>
            <person name="Taylor A."/>
            <person name="Grigoriev I.V."/>
            <person name="Nagy L.G."/>
            <person name="Martin F."/>
            <person name="Kauserud H."/>
        </authorList>
    </citation>
    <scope>NUCLEOTIDE SEQUENCE</scope>
    <source>
        <strain evidence="1">CBHHK002</strain>
    </source>
</reference>
<dbReference type="AlphaFoldDB" id="A0AAD6Z8H5"/>
<keyword evidence="2" id="KW-1185">Reference proteome</keyword>
<gene>
    <name evidence="1" type="ORF">DFH08DRAFT_717753</name>
</gene>
<name>A0AAD6Z8H5_9AGAR</name>
<proteinExistence type="predicted"/>
<sequence length="164" mass="18779">MHLPRSVFSQRQLDLFLWLLKVNNIDDVLSVKSMQTINLDLQKICGIDSIPYDGALGHKYYVNSLAQIIAQEMANPKVRPHLHFYPEDSGPKLSEARQGQQWLNELPNEGTTPMARIAGKDYYIHKPAMLSNGQCVVPVQWFAKGSQFFAKCYLAVYKNQRVWP</sequence>
<evidence type="ECO:0000313" key="2">
    <source>
        <dbReference type="Proteomes" id="UP001218218"/>
    </source>
</evidence>
<protein>
    <submittedName>
        <fullName evidence="1">Uncharacterized protein</fullName>
    </submittedName>
</protein>
<dbReference type="Proteomes" id="UP001218218">
    <property type="component" value="Unassembled WGS sequence"/>
</dbReference>